<evidence type="ECO:0008006" key="4">
    <source>
        <dbReference type="Google" id="ProtNLM"/>
    </source>
</evidence>
<gene>
    <name evidence="2" type="ORF">K6V98_08360</name>
</gene>
<dbReference type="Proteomes" id="UP000700908">
    <property type="component" value="Unassembled WGS sequence"/>
</dbReference>
<accession>A0ABS7MLV8</accession>
<organism evidence="2 3">
    <name type="scientific">Collinsella ureilytica</name>
    <dbReference type="NCBI Taxonomy" id="2869515"/>
    <lineage>
        <taxon>Bacteria</taxon>
        <taxon>Bacillati</taxon>
        <taxon>Actinomycetota</taxon>
        <taxon>Coriobacteriia</taxon>
        <taxon>Coriobacteriales</taxon>
        <taxon>Coriobacteriaceae</taxon>
        <taxon>Collinsella</taxon>
    </lineage>
</organism>
<proteinExistence type="predicted"/>
<keyword evidence="1" id="KW-0175">Coiled coil</keyword>
<name>A0ABS7MLV8_9ACTN</name>
<comment type="caution">
    <text evidence="2">The sequence shown here is derived from an EMBL/GenBank/DDBJ whole genome shotgun (WGS) entry which is preliminary data.</text>
</comment>
<feature type="coiled-coil region" evidence="1">
    <location>
        <begin position="409"/>
        <end position="438"/>
    </location>
</feature>
<dbReference type="RefSeq" id="WP_222200081.1">
    <property type="nucleotide sequence ID" value="NZ_JAIMFO010000010.1"/>
</dbReference>
<sequence>MRYISDKFRKRLSENTTLLAKATLYLDGGKRRELTGDDIVSLSVEHNTSSANSFDIGAAITGKLNITLNNHDQRFDEVNFAGSSIVAYAGAEIDGKPEWICLGTYDVDAPDAYAGTIAITALDCISRLEIPYSDVKTVYPARLYQIVSDACLAAGVTLASSFPMSDLRVNKRPEGKDLTCKKIVSYAAQAVGCFVRVNEMGKIELKRYDASVFGNEDWLDGSHFDSATPYASGSSADGGTFNDYSSGIKADGGKLRGSDSWEHIFVQKSLTVSTDDITVTGISVKASKEIKADGKTGKDGEEILYGQAGYVLRIEKNPLIEYGQAGVFALHLGKHFHGMTFRPFKATSISNPALEAGDAVVVTDGKQNSYRSFATAVKLTLNSSMQVSCSAQTAHRNRSRESGAITRAIVEAENEIKRERLAREIELEQLRRELAESSGLFTTKVPQKDGSVISYMHDKRNLADSRIVWKMTASAIGVSTDGGRTYSTALNAEGVAILNRIYAIGLDATYITTGKIQDRRGKNYWDMETGQFSLSSDSRVGGRTVSEIAATAVNSQTQSDILNKLTNNGRSQGIYLTNGQLYINGEYIKANTVSTNKLESYRNSKIGATVGTTIHGNPGMSLSNQYGNYLDIEALRALDDPNNKTTGVGFAVFDEPFMSTSTYYDQVWLWRPDAAYKDTYLEQTPEQLYLSKTHVKLQAAQSKGIFMNGDSVTIKFNDSNFIKIDNSGVAFRCGDSGFGWIDGHFSDSITWS</sequence>
<reference evidence="2 3" key="1">
    <citation type="submission" date="2021-08" db="EMBL/GenBank/DDBJ databases">
        <title>Collinsella faecalis sp. nov. isolated from swine faeces.</title>
        <authorList>
            <person name="Oh B.S."/>
            <person name="Lee J.H."/>
        </authorList>
    </citation>
    <scope>NUCLEOTIDE SEQUENCE [LARGE SCALE GENOMIC DNA]</scope>
    <source>
        <strain evidence="2 3">AGMB00827</strain>
    </source>
</reference>
<evidence type="ECO:0000313" key="2">
    <source>
        <dbReference type="EMBL" id="MBY4798357.1"/>
    </source>
</evidence>
<evidence type="ECO:0000313" key="3">
    <source>
        <dbReference type="Proteomes" id="UP000700908"/>
    </source>
</evidence>
<protein>
    <recommendedName>
        <fullName evidence="4">Prophage tail endopeptidase domain-containing protein</fullName>
    </recommendedName>
</protein>
<dbReference type="EMBL" id="JAIMFO010000010">
    <property type="protein sequence ID" value="MBY4798357.1"/>
    <property type="molecule type" value="Genomic_DNA"/>
</dbReference>
<evidence type="ECO:0000256" key="1">
    <source>
        <dbReference type="SAM" id="Coils"/>
    </source>
</evidence>
<keyword evidence="3" id="KW-1185">Reference proteome</keyword>